<gene>
    <name evidence="1" type="ORF">EL26_01685</name>
</gene>
<comment type="caution">
    <text evidence="1">The sequence shown here is derived from an EMBL/GenBank/DDBJ whole genome shotgun (WGS) entry which is preliminary data.</text>
</comment>
<keyword evidence="2" id="KW-1185">Reference proteome</keyword>
<name>A0A074LRI7_9BACL</name>
<evidence type="ECO:0000313" key="2">
    <source>
        <dbReference type="Proteomes" id="UP000027931"/>
    </source>
</evidence>
<sequence length="128" mass="13002">MLSIGTTLSNVYSALTNGTQKTQITSTPSPQAMTATPTAGRVNINAGAAAVPLRAGGTDLANRKMLLIRNVSLLGGAVLYVGGAGVTDATGWPINPGEQFVIDQNPSNTATLYGYSTSACTVAIMEVA</sequence>
<reference evidence="1 2" key="1">
    <citation type="journal article" date="2013" name="Int. J. Syst. Evol. Microbiol.">
        <title>Tumebacillus flagellatus sp. nov., an alpha-amylase/pullulanase-producing bacterium isolated from cassava wastewater.</title>
        <authorList>
            <person name="Wang Q."/>
            <person name="Xie N."/>
            <person name="Qin Y."/>
            <person name="Shen N."/>
            <person name="Zhu J."/>
            <person name="Mi H."/>
            <person name="Huang R."/>
        </authorList>
    </citation>
    <scope>NUCLEOTIDE SEQUENCE [LARGE SCALE GENOMIC DNA]</scope>
    <source>
        <strain evidence="1 2">GST4</strain>
    </source>
</reference>
<dbReference type="AlphaFoldDB" id="A0A074LRI7"/>
<dbReference type="EMBL" id="JMIR01000002">
    <property type="protein sequence ID" value="KEO84746.1"/>
    <property type="molecule type" value="Genomic_DNA"/>
</dbReference>
<evidence type="ECO:0000313" key="1">
    <source>
        <dbReference type="EMBL" id="KEO84746.1"/>
    </source>
</evidence>
<protein>
    <submittedName>
        <fullName evidence="1">Uncharacterized protein</fullName>
    </submittedName>
</protein>
<dbReference type="Proteomes" id="UP000027931">
    <property type="component" value="Unassembled WGS sequence"/>
</dbReference>
<accession>A0A074LRI7</accession>
<organism evidence="1 2">
    <name type="scientific">Tumebacillus flagellatus</name>
    <dbReference type="NCBI Taxonomy" id="1157490"/>
    <lineage>
        <taxon>Bacteria</taxon>
        <taxon>Bacillati</taxon>
        <taxon>Bacillota</taxon>
        <taxon>Bacilli</taxon>
        <taxon>Bacillales</taxon>
        <taxon>Alicyclobacillaceae</taxon>
        <taxon>Tumebacillus</taxon>
    </lineage>
</organism>
<proteinExistence type="predicted"/>
<dbReference type="STRING" id="1157490.EL26_01685"/>